<evidence type="ECO:0000313" key="2">
    <source>
        <dbReference type="EMBL" id="EKC37064.1"/>
    </source>
</evidence>
<feature type="compositionally biased region" description="Basic and acidic residues" evidence="1">
    <location>
        <begin position="142"/>
        <end position="160"/>
    </location>
</feature>
<feature type="region of interest" description="Disordered" evidence="1">
    <location>
        <begin position="133"/>
        <end position="186"/>
    </location>
</feature>
<dbReference type="InParanoid" id="K1R0Y6"/>
<protein>
    <submittedName>
        <fullName evidence="2">Uncharacterized protein</fullName>
    </submittedName>
</protein>
<reference evidence="2" key="1">
    <citation type="journal article" date="2012" name="Nature">
        <title>The oyster genome reveals stress adaptation and complexity of shell formation.</title>
        <authorList>
            <person name="Zhang G."/>
            <person name="Fang X."/>
            <person name="Guo X."/>
            <person name="Li L."/>
            <person name="Luo R."/>
            <person name="Xu F."/>
            <person name="Yang P."/>
            <person name="Zhang L."/>
            <person name="Wang X."/>
            <person name="Qi H."/>
            <person name="Xiong Z."/>
            <person name="Que H."/>
            <person name="Xie Y."/>
            <person name="Holland P.W."/>
            <person name="Paps J."/>
            <person name="Zhu Y."/>
            <person name="Wu F."/>
            <person name="Chen Y."/>
            <person name="Wang J."/>
            <person name="Peng C."/>
            <person name="Meng J."/>
            <person name="Yang L."/>
            <person name="Liu J."/>
            <person name="Wen B."/>
            <person name="Zhang N."/>
            <person name="Huang Z."/>
            <person name="Zhu Q."/>
            <person name="Feng Y."/>
            <person name="Mount A."/>
            <person name="Hedgecock D."/>
            <person name="Xu Z."/>
            <person name="Liu Y."/>
            <person name="Domazet-Loso T."/>
            <person name="Du Y."/>
            <person name="Sun X."/>
            <person name="Zhang S."/>
            <person name="Liu B."/>
            <person name="Cheng P."/>
            <person name="Jiang X."/>
            <person name="Li J."/>
            <person name="Fan D."/>
            <person name="Wang W."/>
            <person name="Fu W."/>
            <person name="Wang T."/>
            <person name="Wang B."/>
            <person name="Zhang J."/>
            <person name="Peng Z."/>
            <person name="Li Y."/>
            <person name="Li N."/>
            <person name="Wang J."/>
            <person name="Chen M."/>
            <person name="He Y."/>
            <person name="Tan F."/>
            <person name="Song X."/>
            <person name="Zheng Q."/>
            <person name="Huang R."/>
            <person name="Yang H."/>
            <person name="Du X."/>
            <person name="Chen L."/>
            <person name="Yang M."/>
            <person name="Gaffney P.M."/>
            <person name="Wang S."/>
            <person name="Luo L."/>
            <person name="She Z."/>
            <person name="Ming Y."/>
            <person name="Huang W."/>
            <person name="Zhang S."/>
            <person name="Huang B."/>
            <person name="Zhang Y."/>
            <person name="Qu T."/>
            <person name="Ni P."/>
            <person name="Miao G."/>
            <person name="Wang J."/>
            <person name="Wang Q."/>
            <person name="Steinberg C.E."/>
            <person name="Wang H."/>
            <person name="Li N."/>
            <person name="Qian L."/>
            <person name="Zhang G."/>
            <person name="Li Y."/>
            <person name="Yang H."/>
            <person name="Liu X."/>
            <person name="Wang J."/>
            <person name="Yin Y."/>
            <person name="Wang J."/>
        </authorList>
    </citation>
    <scope>NUCLEOTIDE SEQUENCE [LARGE SCALE GENOMIC DNA]</scope>
    <source>
        <strain evidence="2">05x7-T-G4-1.051#20</strain>
    </source>
</reference>
<dbReference type="AlphaFoldDB" id="K1R0Y6"/>
<feature type="compositionally biased region" description="Basic and acidic residues" evidence="1">
    <location>
        <begin position="75"/>
        <end position="96"/>
    </location>
</feature>
<gene>
    <name evidence="2" type="ORF">CGI_10018800</name>
</gene>
<feature type="region of interest" description="Disordered" evidence="1">
    <location>
        <begin position="75"/>
        <end position="101"/>
    </location>
</feature>
<accession>K1R0Y6</accession>
<proteinExistence type="predicted"/>
<dbReference type="EMBL" id="JH816558">
    <property type="protein sequence ID" value="EKC37064.1"/>
    <property type="molecule type" value="Genomic_DNA"/>
</dbReference>
<sequence length="381" mass="43476">MTIFQDLALAHSSYARVAGIQSEVNKVTVTRVAGSEVQYQKQMNLQRKDMEIMVRNIRKEQKKLRKSIVRYSRKLHEGRRDRAKRELEDQIRDKNSKNNMRRISEIYNMQFPQNSQTPPEENKLTISENLSCTNQEEEEDTKENVNDQQNKENVGERDEALEGDTEDGGLTLPPISAPAPSGRKSSVYAEEDNLVREPRTLPEITLNPELETRIGPKRTLRAKKQGVSYSDLIKLQHSTSSKKLFSLVNILAQKHGGKNRNIEQNDASRPTQLYNSLPAEKFNHTGSISEVSTLKTDRHKLNFDSLESTTDGKIMHPTPKNHEKSKQSSARVKSPRSGYLPIIPRQPLEESLEFRKMTKKRGPISWTDAIALIKGVHTLID</sequence>
<feature type="region of interest" description="Disordered" evidence="1">
    <location>
        <begin position="306"/>
        <end position="342"/>
    </location>
</feature>
<evidence type="ECO:0000256" key="1">
    <source>
        <dbReference type="SAM" id="MobiDB-lite"/>
    </source>
</evidence>
<organism evidence="2">
    <name type="scientific">Magallana gigas</name>
    <name type="common">Pacific oyster</name>
    <name type="synonym">Crassostrea gigas</name>
    <dbReference type="NCBI Taxonomy" id="29159"/>
    <lineage>
        <taxon>Eukaryota</taxon>
        <taxon>Metazoa</taxon>
        <taxon>Spiralia</taxon>
        <taxon>Lophotrochozoa</taxon>
        <taxon>Mollusca</taxon>
        <taxon>Bivalvia</taxon>
        <taxon>Autobranchia</taxon>
        <taxon>Pteriomorphia</taxon>
        <taxon>Ostreida</taxon>
        <taxon>Ostreoidea</taxon>
        <taxon>Ostreidae</taxon>
        <taxon>Magallana</taxon>
    </lineage>
</organism>
<dbReference type="HOGENOM" id="CLU_726173_0_0_1"/>
<name>K1R0Y6_MAGGI</name>